<keyword evidence="2 7" id="KW-0699">rRNA-binding</keyword>
<dbReference type="InterPro" id="IPR020069">
    <property type="entry name" value="Ribosomal_bL9_C"/>
</dbReference>
<dbReference type="EMBL" id="JAUNQW010000012">
    <property type="protein sequence ID" value="MDO5457471.1"/>
    <property type="molecule type" value="Genomic_DNA"/>
</dbReference>
<organism evidence="10 11">
    <name type="scientific">Atopococcus tabaci</name>
    <dbReference type="NCBI Taxonomy" id="269774"/>
    <lineage>
        <taxon>Bacteria</taxon>
        <taxon>Bacillati</taxon>
        <taxon>Bacillota</taxon>
        <taxon>Bacilli</taxon>
        <taxon>Lactobacillales</taxon>
        <taxon>Carnobacteriaceae</taxon>
        <taxon>Atopococcus</taxon>
    </lineage>
</organism>
<evidence type="ECO:0000313" key="11">
    <source>
        <dbReference type="Proteomes" id="UP001171751"/>
    </source>
</evidence>
<reference evidence="10" key="1">
    <citation type="submission" date="2023-07" db="EMBL/GenBank/DDBJ databases">
        <title>Between Cages and Wild: Unraveling the Impact of Captivity on Animal Microbiomes and Antimicrobial Resistance.</title>
        <authorList>
            <person name="Schmartz G.P."/>
            <person name="Rehner J."/>
            <person name="Schuff M.J."/>
            <person name="Becker S.L."/>
            <person name="Kravczyk M."/>
            <person name="Gurevich A."/>
            <person name="Francke R."/>
            <person name="Mueller R."/>
            <person name="Keller V."/>
            <person name="Keller A."/>
        </authorList>
    </citation>
    <scope>NUCLEOTIDE SEQUENCE</scope>
    <source>
        <strain evidence="10">S39M_St_73</strain>
    </source>
</reference>
<feature type="domain" description="Ribosomal protein L9" evidence="9">
    <location>
        <begin position="13"/>
        <end position="40"/>
    </location>
</feature>
<dbReference type="InterPro" id="IPR009027">
    <property type="entry name" value="Ribosomal_bL9/RNase_H1_N"/>
</dbReference>
<dbReference type="InterPro" id="IPR000244">
    <property type="entry name" value="Ribosomal_bL9"/>
</dbReference>
<dbReference type="PANTHER" id="PTHR21368">
    <property type="entry name" value="50S RIBOSOMAL PROTEIN L9"/>
    <property type="match status" value="1"/>
</dbReference>
<evidence type="ECO:0000256" key="7">
    <source>
        <dbReference type="HAMAP-Rule" id="MF_00503"/>
    </source>
</evidence>
<dbReference type="InterPro" id="IPR020070">
    <property type="entry name" value="Ribosomal_bL9_N"/>
</dbReference>
<sequence>MEVILLEDVKKHGKKGDIVEVADGYANNFLIKQGKAIEATPSNKKQISQQKAAVKREEAEEKSEAERIKSVLDGATIEIKEKASEEGRLFGSITTKRIAEEIEKQLGEKVDRRKMEMKVDMRSVGAQNITIKLHPEVTAKFTVNVTAIQ</sequence>
<dbReference type="Gene3D" id="3.40.5.10">
    <property type="entry name" value="Ribosomal protein L9, N-terminal domain"/>
    <property type="match status" value="1"/>
</dbReference>
<proteinExistence type="inferred from homology"/>
<dbReference type="SUPFAM" id="SSF55653">
    <property type="entry name" value="Ribosomal protein L9 C-domain"/>
    <property type="match status" value="1"/>
</dbReference>
<evidence type="ECO:0000256" key="8">
    <source>
        <dbReference type="SAM" id="MobiDB-lite"/>
    </source>
</evidence>
<evidence type="ECO:0000259" key="9">
    <source>
        <dbReference type="PROSITE" id="PS00651"/>
    </source>
</evidence>
<evidence type="ECO:0000256" key="4">
    <source>
        <dbReference type="ARBA" id="ARBA00022980"/>
    </source>
</evidence>
<dbReference type="Pfam" id="PF01281">
    <property type="entry name" value="Ribosomal_L9_N"/>
    <property type="match status" value="1"/>
</dbReference>
<dbReference type="GO" id="GO:1990904">
    <property type="term" value="C:ribonucleoprotein complex"/>
    <property type="evidence" value="ECO:0007669"/>
    <property type="project" value="UniProtKB-KW"/>
</dbReference>
<gene>
    <name evidence="7 10" type="primary">rplI</name>
    <name evidence="10" type="ORF">Q4F26_03915</name>
</gene>
<keyword evidence="4 7" id="KW-0689">Ribosomal protein</keyword>
<comment type="similarity">
    <text evidence="1 7">Belongs to the bacterial ribosomal protein bL9 family.</text>
</comment>
<dbReference type="FunFam" id="3.40.5.10:FF:000002">
    <property type="entry name" value="50S ribosomal protein L9"/>
    <property type="match status" value="1"/>
</dbReference>
<dbReference type="NCBIfam" id="TIGR00158">
    <property type="entry name" value="L9"/>
    <property type="match status" value="1"/>
</dbReference>
<keyword evidence="3 7" id="KW-0694">RNA-binding</keyword>
<evidence type="ECO:0000256" key="1">
    <source>
        <dbReference type="ARBA" id="ARBA00010605"/>
    </source>
</evidence>
<comment type="function">
    <text evidence="7">Binds to the 23S rRNA.</text>
</comment>
<evidence type="ECO:0000313" key="10">
    <source>
        <dbReference type="EMBL" id="MDO5457471.1"/>
    </source>
</evidence>
<keyword evidence="5 7" id="KW-0687">Ribonucleoprotein</keyword>
<dbReference type="GO" id="GO:0006412">
    <property type="term" value="P:translation"/>
    <property type="evidence" value="ECO:0007669"/>
    <property type="project" value="UniProtKB-UniRule"/>
</dbReference>
<dbReference type="GO" id="GO:0005840">
    <property type="term" value="C:ribosome"/>
    <property type="evidence" value="ECO:0007669"/>
    <property type="project" value="UniProtKB-KW"/>
</dbReference>
<evidence type="ECO:0000256" key="6">
    <source>
        <dbReference type="ARBA" id="ARBA00035292"/>
    </source>
</evidence>
<dbReference type="SUPFAM" id="SSF55658">
    <property type="entry name" value="L9 N-domain-like"/>
    <property type="match status" value="1"/>
</dbReference>
<dbReference type="GO" id="GO:0019843">
    <property type="term" value="F:rRNA binding"/>
    <property type="evidence" value="ECO:0007669"/>
    <property type="project" value="UniProtKB-UniRule"/>
</dbReference>
<dbReference type="Pfam" id="PF03948">
    <property type="entry name" value="Ribosomal_L9_C"/>
    <property type="match status" value="1"/>
</dbReference>
<evidence type="ECO:0000256" key="2">
    <source>
        <dbReference type="ARBA" id="ARBA00022730"/>
    </source>
</evidence>
<dbReference type="InterPro" id="IPR036935">
    <property type="entry name" value="Ribosomal_bL9_N_sf"/>
</dbReference>
<feature type="compositionally biased region" description="Polar residues" evidence="8">
    <location>
        <begin position="40"/>
        <end position="50"/>
    </location>
</feature>
<evidence type="ECO:0000256" key="3">
    <source>
        <dbReference type="ARBA" id="ARBA00022884"/>
    </source>
</evidence>
<dbReference type="InterPro" id="IPR036791">
    <property type="entry name" value="Ribosomal_bL9_C_sf"/>
</dbReference>
<dbReference type="Proteomes" id="UP001171751">
    <property type="component" value="Unassembled WGS sequence"/>
</dbReference>
<accession>A0AA43ZS36</accession>
<dbReference type="HAMAP" id="MF_00503">
    <property type="entry name" value="Ribosomal_bL9"/>
    <property type="match status" value="1"/>
</dbReference>
<dbReference type="GO" id="GO:0003735">
    <property type="term" value="F:structural constituent of ribosome"/>
    <property type="evidence" value="ECO:0007669"/>
    <property type="project" value="InterPro"/>
</dbReference>
<feature type="region of interest" description="Disordered" evidence="8">
    <location>
        <begin position="40"/>
        <end position="60"/>
    </location>
</feature>
<dbReference type="InterPro" id="IPR020594">
    <property type="entry name" value="Ribosomal_bL9_bac/chp"/>
</dbReference>
<evidence type="ECO:0000256" key="5">
    <source>
        <dbReference type="ARBA" id="ARBA00023274"/>
    </source>
</evidence>
<name>A0AA43ZS36_9LACT</name>
<keyword evidence="11" id="KW-1185">Reference proteome</keyword>
<dbReference type="Gene3D" id="3.10.430.100">
    <property type="entry name" value="Ribosomal protein L9, C-terminal domain"/>
    <property type="match status" value="1"/>
</dbReference>
<comment type="caution">
    <text evidence="10">The sequence shown here is derived from an EMBL/GenBank/DDBJ whole genome shotgun (WGS) entry which is preliminary data.</text>
</comment>
<dbReference type="PROSITE" id="PS00651">
    <property type="entry name" value="RIBOSOMAL_L9"/>
    <property type="match status" value="1"/>
</dbReference>
<dbReference type="AlphaFoldDB" id="A0AA43ZS36"/>
<protein>
    <recommendedName>
        <fullName evidence="6 7">Large ribosomal subunit protein bL9</fullName>
    </recommendedName>
</protein>